<comment type="similarity">
    <text evidence="4">Belongs to the DegT/DnrJ/EryC1 family.</text>
</comment>
<dbReference type="NCBIfam" id="TIGR04181">
    <property type="entry name" value="NHT_00031"/>
    <property type="match status" value="1"/>
</dbReference>
<dbReference type="InterPro" id="IPR015421">
    <property type="entry name" value="PyrdxlP-dep_Trfase_major"/>
</dbReference>
<feature type="modified residue" description="N6-(pyridoxal phosphate)lysine" evidence="3">
    <location>
        <position position="221"/>
    </location>
</feature>
<gene>
    <name evidence="5" type="ORF">CKO25_18245</name>
</gene>
<evidence type="ECO:0000256" key="3">
    <source>
        <dbReference type="PIRSR" id="PIRSR000390-2"/>
    </source>
</evidence>
<comment type="caution">
    <text evidence="5">The sequence shown here is derived from an EMBL/GenBank/DDBJ whole genome shotgun (WGS) entry which is preliminary data.</text>
</comment>
<dbReference type="Gene3D" id="3.90.1150.10">
    <property type="entry name" value="Aspartate Aminotransferase, domain 1"/>
    <property type="match status" value="1"/>
</dbReference>
<dbReference type="GO" id="GO:0030170">
    <property type="term" value="F:pyridoxal phosphate binding"/>
    <property type="evidence" value="ECO:0007669"/>
    <property type="project" value="TreeGrafter"/>
</dbReference>
<evidence type="ECO:0000256" key="2">
    <source>
        <dbReference type="PIRSR" id="PIRSR000390-1"/>
    </source>
</evidence>
<feature type="active site" description="Proton acceptor" evidence="2">
    <location>
        <position position="221"/>
    </location>
</feature>
<dbReference type="InterPro" id="IPR000653">
    <property type="entry name" value="DegT/StrS_aminotransferase"/>
</dbReference>
<keyword evidence="6" id="KW-1185">Reference proteome</keyword>
<keyword evidence="5" id="KW-0808">Transferase</keyword>
<evidence type="ECO:0000256" key="4">
    <source>
        <dbReference type="RuleBase" id="RU004508"/>
    </source>
</evidence>
<dbReference type="EMBL" id="NRSD01000027">
    <property type="protein sequence ID" value="MBK1646550.1"/>
    <property type="molecule type" value="Genomic_DNA"/>
</dbReference>
<dbReference type="GO" id="GO:0008483">
    <property type="term" value="F:transaminase activity"/>
    <property type="evidence" value="ECO:0007669"/>
    <property type="project" value="UniProtKB-KW"/>
</dbReference>
<evidence type="ECO:0000313" key="6">
    <source>
        <dbReference type="Proteomes" id="UP001138802"/>
    </source>
</evidence>
<dbReference type="SUPFAM" id="SSF53383">
    <property type="entry name" value="PLP-dependent transferases"/>
    <property type="match status" value="1"/>
</dbReference>
<dbReference type="InterPro" id="IPR015424">
    <property type="entry name" value="PyrdxlP-dep_Trfase"/>
</dbReference>
<dbReference type="RefSeq" id="WP_200389370.1">
    <property type="nucleotide sequence ID" value="NZ_NRSD01000027.1"/>
</dbReference>
<evidence type="ECO:0000313" key="5">
    <source>
        <dbReference type="EMBL" id="MBK1646550.1"/>
    </source>
</evidence>
<keyword evidence="1 3" id="KW-0663">Pyridoxal phosphate</keyword>
<dbReference type="InterPro" id="IPR015422">
    <property type="entry name" value="PyrdxlP-dep_Trfase_small"/>
</dbReference>
<sequence length="389" mass="42762">MEQKRFSRQLVAAVRSRYGIQDAVIPLHAPSFGVRDREAVLEAIDSGFVSSVGRHVDDFEAAVASFTGAGFAVATVNGTAALHVALLLGGVHPGDEVITQTITFVATCNAIHYTGARPLFVDIDRDTLSLSPESLSLFLDAHAEIRDDGLCWNRDTNRVIRACLPMHTCGHPARIDRIAAVCERWHLVLIEDAAESLGSLYLGRHTGTFGRLGAVSFNGNKIITTGGGGMILTDDEHLARRAKHLTTTAKQPHPFLFLHDEVGFNYRLPALNAALGCAQMLKLEGDLEQKRALAEDYAAWFAETDYPFIREPAGARSNYWLNAFLTHDRKERDDILEETNALGVMTRPLWTPMHRLAPFAHCPCGDLTNSDWIEARLVKLPSSVPVHGH</sequence>
<accession>A0A9X1BBA8</accession>
<dbReference type="GO" id="GO:0000271">
    <property type="term" value="P:polysaccharide biosynthetic process"/>
    <property type="evidence" value="ECO:0007669"/>
    <property type="project" value="TreeGrafter"/>
</dbReference>
<keyword evidence="5" id="KW-0032">Aminotransferase</keyword>
<dbReference type="Pfam" id="PF01041">
    <property type="entry name" value="DegT_DnrJ_EryC1"/>
    <property type="match status" value="1"/>
</dbReference>
<name>A0A9X1BBA8_9GAMM</name>
<reference evidence="5 6" key="1">
    <citation type="journal article" date="2020" name="Microorganisms">
        <title>Osmotic Adaptation and Compatible Solute Biosynthesis of Phototrophic Bacteria as Revealed from Genome Analyses.</title>
        <authorList>
            <person name="Imhoff J.F."/>
            <person name="Rahn T."/>
            <person name="Kunzel S."/>
            <person name="Keller A."/>
            <person name="Neulinger S.C."/>
        </authorList>
    </citation>
    <scope>NUCLEOTIDE SEQUENCE [LARGE SCALE GENOMIC DNA]</scope>
    <source>
        <strain evidence="5 6">DSM 21303</strain>
    </source>
</reference>
<protein>
    <submittedName>
        <fullName evidence="5">Aminotransferase DegT</fullName>
    </submittedName>
</protein>
<proteinExistence type="inferred from homology"/>
<dbReference type="PANTHER" id="PTHR30244:SF30">
    <property type="entry name" value="BLR5990 PROTEIN"/>
    <property type="match status" value="1"/>
</dbReference>
<evidence type="ECO:0000256" key="1">
    <source>
        <dbReference type="ARBA" id="ARBA00022898"/>
    </source>
</evidence>
<organism evidence="5 6">
    <name type="scientific">Thiocapsa imhoffii</name>
    <dbReference type="NCBI Taxonomy" id="382777"/>
    <lineage>
        <taxon>Bacteria</taxon>
        <taxon>Pseudomonadati</taxon>
        <taxon>Pseudomonadota</taxon>
        <taxon>Gammaproteobacteria</taxon>
        <taxon>Chromatiales</taxon>
        <taxon>Chromatiaceae</taxon>
        <taxon>Thiocapsa</taxon>
    </lineage>
</organism>
<dbReference type="AlphaFoldDB" id="A0A9X1BBA8"/>
<dbReference type="Proteomes" id="UP001138802">
    <property type="component" value="Unassembled WGS sequence"/>
</dbReference>
<dbReference type="CDD" id="cd00616">
    <property type="entry name" value="AHBA_syn"/>
    <property type="match status" value="1"/>
</dbReference>
<dbReference type="PIRSF" id="PIRSF000390">
    <property type="entry name" value="PLP_StrS"/>
    <property type="match status" value="1"/>
</dbReference>
<dbReference type="InterPro" id="IPR026385">
    <property type="entry name" value="LegC-like"/>
</dbReference>
<dbReference type="Gene3D" id="3.40.640.10">
    <property type="entry name" value="Type I PLP-dependent aspartate aminotransferase-like (Major domain)"/>
    <property type="match status" value="1"/>
</dbReference>
<dbReference type="PANTHER" id="PTHR30244">
    <property type="entry name" value="TRANSAMINASE"/>
    <property type="match status" value="1"/>
</dbReference>